<dbReference type="AlphaFoldDB" id="A0A418AJF1"/>
<dbReference type="PIRSF" id="PIRSF028757">
    <property type="entry name" value="LD-carboxypeptidase"/>
    <property type="match status" value="1"/>
</dbReference>
<evidence type="ECO:0000313" key="6">
    <source>
        <dbReference type="Proteomes" id="UP000285060"/>
    </source>
</evidence>
<organism evidence="5 6">
    <name type="scientific">Aphanomyces invadans</name>
    <dbReference type="NCBI Taxonomy" id="157072"/>
    <lineage>
        <taxon>Eukaryota</taxon>
        <taxon>Sar</taxon>
        <taxon>Stramenopiles</taxon>
        <taxon>Oomycota</taxon>
        <taxon>Saprolegniomycetes</taxon>
        <taxon>Saprolegniales</taxon>
        <taxon>Verrucalvaceae</taxon>
        <taxon>Aphanomyces</taxon>
    </lineage>
</organism>
<dbReference type="InterPro" id="IPR003507">
    <property type="entry name" value="S66_fam"/>
</dbReference>
<evidence type="ECO:0000256" key="2">
    <source>
        <dbReference type="ARBA" id="ARBA00022801"/>
    </source>
</evidence>
<feature type="domain" description="LD-carboxypeptidase C-terminal" evidence="4">
    <location>
        <begin position="208"/>
        <end position="329"/>
    </location>
</feature>
<dbReference type="Gene3D" id="3.40.50.10740">
    <property type="entry name" value="Class I glutamine amidotransferase-like"/>
    <property type="match status" value="1"/>
</dbReference>
<dbReference type="InterPro" id="IPR027461">
    <property type="entry name" value="Carboxypeptidase_A_C_sf"/>
</dbReference>
<name>A0A418AJF1_9STRA</name>
<evidence type="ECO:0000259" key="4">
    <source>
        <dbReference type="Pfam" id="PF17676"/>
    </source>
</evidence>
<evidence type="ECO:0000259" key="3">
    <source>
        <dbReference type="Pfam" id="PF02016"/>
    </source>
</evidence>
<reference evidence="5 6" key="1">
    <citation type="submission" date="2018-08" db="EMBL/GenBank/DDBJ databases">
        <title>Aphanomyces genome sequencing and annotation.</title>
        <authorList>
            <person name="Minardi D."/>
            <person name="Oidtmann B."/>
            <person name="Van Der Giezen M."/>
            <person name="Studholme D.J."/>
        </authorList>
    </citation>
    <scope>NUCLEOTIDE SEQUENCE [LARGE SCALE GENOMIC DNA]</scope>
    <source>
        <strain evidence="5 6">NJM0002</strain>
    </source>
</reference>
<dbReference type="SUPFAM" id="SSF52317">
    <property type="entry name" value="Class I glutamine amidotransferase-like"/>
    <property type="match status" value="1"/>
</dbReference>
<gene>
    <name evidence="5" type="ORF">DYB32_009247</name>
</gene>
<dbReference type="InterPro" id="IPR040921">
    <property type="entry name" value="Peptidase_S66C"/>
</dbReference>
<evidence type="ECO:0008006" key="7">
    <source>
        <dbReference type="Google" id="ProtNLM"/>
    </source>
</evidence>
<comment type="similarity">
    <text evidence="1">Belongs to the peptidase S66 family.</text>
</comment>
<dbReference type="CDD" id="cd07062">
    <property type="entry name" value="Peptidase_S66_mccF_like"/>
    <property type="match status" value="1"/>
</dbReference>
<evidence type="ECO:0000313" key="5">
    <source>
        <dbReference type="EMBL" id="RHY23292.1"/>
    </source>
</evidence>
<dbReference type="VEuPathDB" id="FungiDB:H310_03253"/>
<dbReference type="GO" id="GO:0016787">
    <property type="term" value="F:hydrolase activity"/>
    <property type="evidence" value="ECO:0007669"/>
    <property type="project" value="UniProtKB-KW"/>
</dbReference>
<dbReference type="InterPro" id="IPR027478">
    <property type="entry name" value="LdcA_N"/>
</dbReference>
<dbReference type="EMBL" id="QUSY01001873">
    <property type="protein sequence ID" value="RHY23292.1"/>
    <property type="molecule type" value="Genomic_DNA"/>
</dbReference>
<keyword evidence="6" id="KW-1185">Reference proteome</keyword>
<keyword evidence="2" id="KW-0378">Hydrolase</keyword>
<protein>
    <recommendedName>
        <fullName evidence="7">LD-carboxypeptidase</fullName>
    </recommendedName>
</protein>
<dbReference type="Proteomes" id="UP000285060">
    <property type="component" value="Unassembled WGS sequence"/>
</dbReference>
<accession>A0A418AJF1</accession>
<dbReference type="InterPro" id="IPR029062">
    <property type="entry name" value="Class_I_gatase-like"/>
</dbReference>
<dbReference type="PANTHER" id="PTHR30237:SF4">
    <property type="entry name" value="LD-CARBOXYPEPTIDASE C-TERMINAL DOMAIN-CONTAINING PROTEIN"/>
    <property type="match status" value="1"/>
</dbReference>
<sequence length="346" mass="37714">MQRPPRLRVGDTVAFVAPASGTAVPAAHRLEQGRRYFEAQGYVVKVYPSCHKMGPYSSCSPEERAQDIMDAFQDPAVKAIVCTIGGLTSHEVLEHLDFSILAKHPTIFCGFSDITTMHLALQAQANMVTFYGPSVLCQFGEFPAPLTYTTDAFFRATSTVVGDVVPSDTWSDDKSINWFTKADMHTIRPMKPNVTGHEWLRSSPHAASGRLLGGCLPVLLNVFGTKYMPSLVDCVLLIETSESESAFDKGMIMDQVNAYLGVLRMNGTLLHLNGLIVGRGFAYTDDQVAELKALVLHHTRSTTYPIVYGVDCGHSDPIATWPLGVSVTLDATANRVTINEAGVDDN</sequence>
<dbReference type="SUPFAM" id="SSF141986">
    <property type="entry name" value="LD-carboxypeptidase A C-terminal domain-like"/>
    <property type="match status" value="1"/>
</dbReference>
<dbReference type="InterPro" id="IPR040449">
    <property type="entry name" value="Peptidase_S66_N"/>
</dbReference>
<feature type="domain" description="LD-carboxypeptidase N-terminal" evidence="3">
    <location>
        <begin position="13"/>
        <end position="132"/>
    </location>
</feature>
<dbReference type="Gene3D" id="3.50.30.60">
    <property type="entry name" value="LD-carboxypeptidase A C-terminal domain-like"/>
    <property type="match status" value="1"/>
</dbReference>
<comment type="caution">
    <text evidence="5">The sequence shown here is derived from an EMBL/GenBank/DDBJ whole genome shotgun (WGS) entry which is preliminary data.</text>
</comment>
<dbReference type="Pfam" id="PF17676">
    <property type="entry name" value="Peptidase_S66C"/>
    <property type="match status" value="1"/>
</dbReference>
<dbReference type="PANTHER" id="PTHR30237">
    <property type="entry name" value="MURAMOYLTETRAPEPTIDE CARBOXYPEPTIDASE"/>
    <property type="match status" value="1"/>
</dbReference>
<evidence type="ECO:0000256" key="1">
    <source>
        <dbReference type="ARBA" id="ARBA00010233"/>
    </source>
</evidence>
<proteinExistence type="inferred from homology"/>
<dbReference type="Pfam" id="PF02016">
    <property type="entry name" value="Peptidase_S66"/>
    <property type="match status" value="1"/>
</dbReference>